<dbReference type="GeneID" id="56077385"/>
<name>A0A7D5TKR8_9EURY</name>
<accession>A0A7D5TKR8</accession>
<dbReference type="OrthoDB" id="240723at2157"/>
<evidence type="ECO:0000313" key="2">
    <source>
        <dbReference type="EMBL" id="QLH76872.1"/>
    </source>
</evidence>
<dbReference type="RefSeq" id="WP_179910806.1">
    <property type="nucleotide sequence ID" value="NZ_CP058910.1"/>
</dbReference>
<gene>
    <name evidence="2" type="ORF">HZS55_05940</name>
</gene>
<dbReference type="EMBL" id="CP058910">
    <property type="protein sequence ID" value="QLH76872.1"/>
    <property type="molecule type" value="Genomic_DNA"/>
</dbReference>
<feature type="region of interest" description="Disordered" evidence="1">
    <location>
        <begin position="1"/>
        <end position="20"/>
    </location>
</feature>
<proteinExistence type="predicted"/>
<sequence length="203" mass="21178">MYGVGTASSGSAVGVRGKTESNEGTAILGQATSSSGSAKGVVGKTQAPNGYGLYTPNDAKIDGDLDLGGQINQTTQINGDLQVTGTKNFVQAVDTAAGPREVAYTAVEAGKVRTEASDVTEMTDGVAVVDLPDHFSMVTSDDEPLSVQVTPYCGEKVHAQVTDQSTERIVVKDFGDGPNEYTFSYTVKGIRAGFEDEDIVRDV</sequence>
<evidence type="ECO:0000256" key="1">
    <source>
        <dbReference type="SAM" id="MobiDB-lite"/>
    </source>
</evidence>
<feature type="compositionally biased region" description="Low complexity" evidence="1">
    <location>
        <begin position="1"/>
        <end position="16"/>
    </location>
</feature>
<organism evidence="2 3">
    <name type="scientific">Halosimplex rubrum</name>
    <dbReference type="NCBI Taxonomy" id="869889"/>
    <lineage>
        <taxon>Archaea</taxon>
        <taxon>Methanobacteriati</taxon>
        <taxon>Methanobacteriota</taxon>
        <taxon>Stenosarchaea group</taxon>
        <taxon>Halobacteria</taxon>
        <taxon>Halobacteriales</taxon>
        <taxon>Haloarculaceae</taxon>
        <taxon>Halosimplex</taxon>
    </lineage>
</organism>
<dbReference type="AlphaFoldDB" id="A0A7D5TKR8"/>
<dbReference type="KEGG" id="hrr:HZS55_05940"/>
<reference evidence="2 3" key="1">
    <citation type="submission" date="2020-07" db="EMBL/GenBank/DDBJ databases">
        <title>Halosimplex pelagicum sp. nov. and Halosimplex rubrum sp. nov., isolated from salted brown alga Laminaria, and emended description of the genus Halosimplex.</title>
        <authorList>
            <person name="Cui H."/>
        </authorList>
    </citation>
    <scope>NUCLEOTIDE SEQUENCE [LARGE SCALE GENOMIC DNA]</scope>
    <source>
        <strain evidence="2 3">R27</strain>
    </source>
</reference>
<protein>
    <submittedName>
        <fullName evidence="2">Uncharacterized protein</fullName>
    </submittedName>
</protein>
<keyword evidence="3" id="KW-1185">Reference proteome</keyword>
<dbReference type="Proteomes" id="UP000509667">
    <property type="component" value="Chromosome"/>
</dbReference>
<evidence type="ECO:0000313" key="3">
    <source>
        <dbReference type="Proteomes" id="UP000509667"/>
    </source>
</evidence>